<sequence length="154" mass="17153">MQHKLLFSAIALALSYSVQAVIVPEGTQLDEKQHIVINNGAEPQSFDPHKTEGVPESNVAYQLLEGLVTSDSEGKLQPGAAESWENTPDFKTWTFHLRKDAKWSNGDPVTAHDFVFAWRRLVDPATAAPYASYLSYLQVENAQDIIDGKKNRLN</sequence>
<feature type="domain" description="Solute-binding protein family 5" evidence="6">
    <location>
        <begin position="75"/>
        <end position="142"/>
    </location>
</feature>
<comment type="similarity">
    <text evidence="2">Belongs to the bacterial solute-binding protein 5 family.</text>
</comment>
<gene>
    <name evidence="7" type="primary">oppA_2</name>
    <name evidence="7" type="ORF">BV102_01436</name>
</gene>
<feature type="signal peptide" evidence="5">
    <location>
        <begin position="1"/>
        <end position="20"/>
    </location>
</feature>
<evidence type="ECO:0000313" key="8">
    <source>
        <dbReference type="Proteomes" id="UP000238532"/>
    </source>
</evidence>
<dbReference type="GO" id="GO:0015833">
    <property type="term" value="P:peptide transport"/>
    <property type="evidence" value="ECO:0007669"/>
    <property type="project" value="TreeGrafter"/>
</dbReference>
<dbReference type="InterPro" id="IPR000914">
    <property type="entry name" value="SBP_5_dom"/>
</dbReference>
<evidence type="ECO:0000256" key="2">
    <source>
        <dbReference type="ARBA" id="ARBA00005695"/>
    </source>
</evidence>
<evidence type="ECO:0000256" key="5">
    <source>
        <dbReference type="SAM" id="SignalP"/>
    </source>
</evidence>
<protein>
    <submittedName>
        <fullName evidence="7">Periplasmic oligopeptide-binding protein</fullName>
    </submittedName>
</protein>
<feature type="chain" id="PRO_5015543052" evidence="5">
    <location>
        <begin position="21"/>
        <end position="154"/>
    </location>
</feature>
<evidence type="ECO:0000313" key="7">
    <source>
        <dbReference type="EMBL" id="PRJ58509.1"/>
    </source>
</evidence>
<reference evidence="7 8" key="1">
    <citation type="submission" date="2017-04" db="EMBL/GenBank/DDBJ databases">
        <title>Haemophilus influenzae in COPD genome sequencing project.</title>
        <authorList>
            <person name="Murphy T.F."/>
            <person name="Kong Y."/>
            <person name="Nadendla S."/>
            <person name="Tettelin H."/>
            <person name="Pettigrew M."/>
        </authorList>
    </citation>
    <scope>NUCLEOTIDE SEQUENCE [LARGE SCALE GENOMIC DNA]</scope>
    <source>
        <strain evidence="7 8">56P127H1</strain>
    </source>
</reference>
<dbReference type="InterPro" id="IPR039424">
    <property type="entry name" value="SBP_5"/>
</dbReference>
<accession>A0A2S9RNE4</accession>
<dbReference type="Pfam" id="PF00496">
    <property type="entry name" value="SBP_bac_5"/>
    <property type="match status" value="1"/>
</dbReference>
<dbReference type="Gene3D" id="3.40.190.10">
    <property type="entry name" value="Periplasmic binding protein-like II"/>
    <property type="match status" value="1"/>
</dbReference>
<comment type="caution">
    <text evidence="7">The sequence shown here is derived from an EMBL/GenBank/DDBJ whole genome shotgun (WGS) entry which is preliminary data.</text>
</comment>
<name>A0A2S9RNE4_HAEIF</name>
<dbReference type="GO" id="GO:0030288">
    <property type="term" value="C:outer membrane-bounded periplasmic space"/>
    <property type="evidence" value="ECO:0007669"/>
    <property type="project" value="TreeGrafter"/>
</dbReference>
<proteinExistence type="inferred from homology"/>
<evidence type="ECO:0000256" key="1">
    <source>
        <dbReference type="ARBA" id="ARBA00004196"/>
    </source>
</evidence>
<dbReference type="Gene3D" id="3.90.76.10">
    <property type="entry name" value="Dipeptide-binding Protein, Domain 1"/>
    <property type="match status" value="1"/>
</dbReference>
<dbReference type="InterPro" id="IPR023765">
    <property type="entry name" value="SBP_5_CS"/>
</dbReference>
<keyword evidence="4 5" id="KW-0732">Signal</keyword>
<dbReference type="EMBL" id="NEBY01000302">
    <property type="protein sequence ID" value="PRJ58509.1"/>
    <property type="molecule type" value="Genomic_DNA"/>
</dbReference>
<evidence type="ECO:0000259" key="6">
    <source>
        <dbReference type="Pfam" id="PF00496"/>
    </source>
</evidence>
<dbReference type="SUPFAM" id="SSF53850">
    <property type="entry name" value="Periplasmic binding protein-like II"/>
    <property type="match status" value="1"/>
</dbReference>
<keyword evidence="3" id="KW-0813">Transport</keyword>
<dbReference type="PANTHER" id="PTHR30290:SF10">
    <property type="entry name" value="PERIPLASMIC OLIGOPEPTIDE-BINDING PROTEIN-RELATED"/>
    <property type="match status" value="1"/>
</dbReference>
<dbReference type="FunFam" id="3.90.76.10:FF:000001">
    <property type="entry name" value="Oligopeptide ABC transporter substrate-binding protein"/>
    <property type="match status" value="1"/>
</dbReference>
<dbReference type="PANTHER" id="PTHR30290">
    <property type="entry name" value="PERIPLASMIC BINDING COMPONENT OF ABC TRANSPORTER"/>
    <property type="match status" value="1"/>
</dbReference>
<dbReference type="AlphaFoldDB" id="A0A2S9RNE4"/>
<organism evidence="7 8">
    <name type="scientific">Haemophilus influenzae</name>
    <dbReference type="NCBI Taxonomy" id="727"/>
    <lineage>
        <taxon>Bacteria</taxon>
        <taxon>Pseudomonadati</taxon>
        <taxon>Pseudomonadota</taxon>
        <taxon>Gammaproteobacteria</taxon>
        <taxon>Pasteurellales</taxon>
        <taxon>Pasteurellaceae</taxon>
        <taxon>Haemophilus</taxon>
    </lineage>
</organism>
<evidence type="ECO:0000256" key="4">
    <source>
        <dbReference type="ARBA" id="ARBA00022729"/>
    </source>
</evidence>
<dbReference type="PROSITE" id="PS01040">
    <property type="entry name" value="SBP_BACTERIAL_5"/>
    <property type="match status" value="1"/>
</dbReference>
<dbReference type="Proteomes" id="UP000238532">
    <property type="component" value="Unassembled WGS sequence"/>
</dbReference>
<dbReference type="GO" id="GO:1904680">
    <property type="term" value="F:peptide transmembrane transporter activity"/>
    <property type="evidence" value="ECO:0007669"/>
    <property type="project" value="TreeGrafter"/>
</dbReference>
<comment type="subcellular location">
    <subcellularLocation>
        <location evidence="1">Cell envelope</location>
    </subcellularLocation>
</comment>
<evidence type="ECO:0000256" key="3">
    <source>
        <dbReference type="ARBA" id="ARBA00022448"/>
    </source>
</evidence>